<dbReference type="AlphaFoldDB" id="A0A8X6LD81"/>
<evidence type="ECO:0000313" key="2">
    <source>
        <dbReference type="Proteomes" id="UP000887116"/>
    </source>
</evidence>
<gene>
    <name evidence="1" type="ORF">TNCT_435721</name>
</gene>
<protein>
    <submittedName>
        <fullName evidence="1">Uncharacterized protein</fullName>
    </submittedName>
</protein>
<dbReference type="Proteomes" id="UP000887116">
    <property type="component" value="Unassembled WGS sequence"/>
</dbReference>
<keyword evidence="2" id="KW-1185">Reference proteome</keyword>
<name>A0A8X6LD81_TRICU</name>
<dbReference type="EMBL" id="BMAO01035713">
    <property type="protein sequence ID" value="GFR05455.1"/>
    <property type="molecule type" value="Genomic_DNA"/>
</dbReference>
<organism evidence="1 2">
    <name type="scientific">Trichonephila clavata</name>
    <name type="common">Joro spider</name>
    <name type="synonym">Nephila clavata</name>
    <dbReference type="NCBI Taxonomy" id="2740835"/>
    <lineage>
        <taxon>Eukaryota</taxon>
        <taxon>Metazoa</taxon>
        <taxon>Ecdysozoa</taxon>
        <taxon>Arthropoda</taxon>
        <taxon>Chelicerata</taxon>
        <taxon>Arachnida</taxon>
        <taxon>Araneae</taxon>
        <taxon>Araneomorphae</taxon>
        <taxon>Entelegynae</taxon>
        <taxon>Araneoidea</taxon>
        <taxon>Nephilidae</taxon>
        <taxon>Trichonephila</taxon>
    </lineage>
</organism>
<comment type="caution">
    <text evidence="1">The sequence shown here is derived from an EMBL/GenBank/DDBJ whole genome shotgun (WGS) entry which is preliminary data.</text>
</comment>
<proteinExistence type="predicted"/>
<reference evidence="1" key="1">
    <citation type="submission" date="2020-07" db="EMBL/GenBank/DDBJ databases">
        <title>Multicomponent nature underlies the extraordinary mechanical properties of spider dragline silk.</title>
        <authorList>
            <person name="Kono N."/>
            <person name="Nakamura H."/>
            <person name="Mori M."/>
            <person name="Yoshida Y."/>
            <person name="Ohtoshi R."/>
            <person name="Malay A.D."/>
            <person name="Moran D.A.P."/>
            <person name="Tomita M."/>
            <person name="Numata K."/>
            <person name="Arakawa K."/>
        </authorList>
    </citation>
    <scope>NUCLEOTIDE SEQUENCE</scope>
</reference>
<evidence type="ECO:0000313" key="1">
    <source>
        <dbReference type="EMBL" id="GFR05455.1"/>
    </source>
</evidence>
<sequence length="92" mass="10567">MDPAFPPMIAWILNISEETCTWFFYNVLKCCFEKLLVNVAINLKMNPPVGSFSSGKACLQLPKSFSFDIRVRRRSTLGYQLTRPTKLIVSYI</sequence>
<dbReference type="OrthoDB" id="6435202at2759"/>
<accession>A0A8X6LD81</accession>